<dbReference type="GeneID" id="59377798"/>
<dbReference type="Gene3D" id="3.20.20.140">
    <property type="entry name" value="Metal-dependent hydrolases"/>
    <property type="match status" value="2"/>
</dbReference>
<evidence type="ECO:0000313" key="5">
    <source>
        <dbReference type="Proteomes" id="UP000623687"/>
    </source>
</evidence>
<feature type="domain" description="Amidohydrolase-related" evidence="3">
    <location>
        <begin position="396"/>
        <end position="536"/>
    </location>
</feature>
<evidence type="ECO:0000313" key="4">
    <source>
        <dbReference type="EMBL" id="KAF7428748.1"/>
    </source>
</evidence>
<dbReference type="GO" id="GO:0008448">
    <property type="term" value="F:N-acetylglucosamine-6-phosphate deacetylase activity"/>
    <property type="evidence" value="ECO:0007669"/>
    <property type="project" value="TreeGrafter"/>
</dbReference>
<evidence type="ECO:0000256" key="2">
    <source>
        <dbReference type="SAM" id="MobiDB-lite"/>
    </source>
</evidence>
<protein>
    <recommendedName>
        <fullName evidence="3">Amidohydrolase-related domain-containing protein</fullName>
    </recommendedName>
</protein>
<dbReference type="EMBL" id="JACETU010000005">
    <property type="protein sequence ID" value="KAF7428748.1"/>
    <property type="molecule type" value="Genomic_DNA"/>
</dbReference>
<dbReference type="PANTHER" id="PTHR11113:SF14">
    <property type="entry name" value="N-ACETYLGLUCOSAMINE-6-PHOSPHATE DEACETYLASE"/>
    <property type="match status" value="1"/>
</dbReference>
<dbReference type="SUPFAM" id="SSF51338">
    <property type="entry name" value="Composite domain of metallo-dependent hydrolases"/>
    <property type="match status" value="1"/>
</dbReference>
<gene>
    <name evidence="4" type="ORF">PC9H_007980</name>
</gene>
<dbReference type="GO" id="GO:0006046">
    <property type="term" value="P:N-acetylglucosamine catabolic process"/>
    <property type="evidence" value="ECO:0007669"/>
    <property type="project" value="TreeGrafter"/>
</dbReference>
<keyword evidence="1" id="KW-0378">Hydrolase</keyword>
<evidence type="ECO:0000259" key="3">
    <source>
        <dbReference type="Pfam" id="PF01979"/>
    </source>
</evidence>
<dbReference type="RefSeq" id="XP_036631120.1">
    <property type="nucleotide sequence ID" value="XM_036777500.1"/>
</dbReference>
<sequence length="543" mass="58813">MSPSNGLVCFTNCLLPLEDGSLIEKDLWIDERQGTILDAQKTFFIRQERPDRIIDLGGNILSPGLLDIQLNGAYGFDFSVYEGDDDAYRAGMQLVAEKIVETGVTALVPTLITPNAYQTQEKSLYPKLLRLLKPFSTANSATLLGWHAEGPFLEYAKRGAHVPSFLLAAPDGIKSFEEVYGAENLADSEDWLMSSDGTRIGVRMITAAPEIEGVMQSIGELDKRGIVFSIGHSVATSDIATGAVQHGARLITHLFNAMPQLHHRDPSIIGLLGASPHLSSSFSPITAHYPSLPPYNPAVSTSPVKTSPTGSPPVKALSRAASTSSTTRSIHAKSEAFDDSMTPPQTPVLAANRAAKFAPSGVVTPLSIGHSRKTSRPELHLEKGQIADMEFERPFYGLIVDGIHSHPNSVRLAFSAYPEGCILITDAMKILDPNLKDGIHEWRDGQRFVKEGDKLYLEGTNTLAGSVVTLDKCIRNFSRFTGCSLGEAIKCATYNPAKCLGIEHKKGTLRPGADADLVVLDRQGNVVSTWVKGREVWSRPQAA</sequence>
<accession>A0A8H7DUS1</accession>
<organism evidence="4 5">
    <name type="scientific">Pleurotus ostreatus</name>
    <name type="common">Oyster mushroom</name>
    <name type="synonym">White-rot fungus</name>
    <dbReference type="NCBI Taxonomy" id="5322"/>
    <lineage>
        <taxon>Eukaryota</taxon>
        <taxon>Fungi</taxon>
        <taxon>Dikarya</taxon>
        <taxon>Basidiomycota</taxon>
        <taxon>Agaricomycotina</taxon>
        <taxon>Agaricomycetes</taxon>
        <taxon>Agaricomycetidae</taxon>
        <taxon>Agaricales</taxon>
        <taxon>Pleurotineae</taxon>
        <taxon>Pleurotaceae</taxon>
        <taxon>Pleurotus</taxon>
    </lineage>
</organism>
<dbReference type="InterPro" id="IPR006680">
    <property type="entry name" value="Amidohydro-rel"/>
</dbReference>
<keyword evidence="5" id="KW-1185">Reference proteome</keyword>
<proteinExistence type="predicted"/>
<feature type="region of interest" description="Disordered" evidence="2">
    <location>
        <begin position="299"/>
        <end position="345"/>
    </location>
</feature>
<feature type="compositionally biased region" description="Polar residues" evidence="2">
    <location>
        <begin position="299"/>
        <end position="309"/>
    </location>
</feature>
<comment type="caution">
    <text evidence="4">The sequence shown here is derived from an EMBL/GenBank/DDBJ whole genome shotgun (WGS) entry which is preliminary data.</text>
</comment>
<dbReference type="InterPro" id="IPR032466">
    <property type="entry name" value="Metal_Hydrolase"/>
</dbReference>
<dbReference type="AlphaFoldDB" id="A0A8H7DUS1"/>
<dbReference type="Proteomes" id="UP000623687">
    <property type="component" value="Unassembled WGS sequence"/>
</dbReference>
<dbReference type="Pfam" id="PF01979">
    <property type="entry name" value="Amidohydro_1"/>
    <property type="match status" value="1"/>
</dbReference>
<dbReference type="PANTHER" id="PTHR11113">
    <property type="entry name" value="N-ACETYLGLUCOSAMINE-6-PHOSPHATE DEACETYLASE"/>
    <property type="match status" value="1"/>
</dbReference>
<name>A0A8H7DUS1_PLEOS</name>
<dbReference type="VEuPathDB" id="FungiDB:PC9H_007980"/>
<feature type="compositionally biased region" description="Low complexity" evidence="2">
    <location>
        <begin position="318"/>
        <end position="329"/>
    </location>
</feature>
<reference evidence="4" key="1">
    <citation type="submission" date="2019-07" db="EMBL/GenBank/DDBJ databases">
        <authorList>
            <person name="Palmer J.M."/>
        </authorList>
    </citation>
    <scope>NUCLEOTIDE SEQUENCE</scope>
    <source>
        <strain evidence="4">PC9</strain>
    </source>
</reference>
<dbReference type="OrthoDB" id="10264777at2759"/>
<evidence type="ECO:0000256" key="1">
    <source>
        <dbReference type="ARBA" id="ARBA00022801"/>
    </source>
</evidence>
<dbReference type="SUPFAM" id="SSF51556">
    <property type="entry name" value="Metallo-dependent hydrolases"/>
    <property type="match status" value="2"/>
</dbReference>
<dbReference type="InterPro" id="IPR011059">
    <property type="entry name" value="Metal-dep_hydrolase_composite"/>
</dbReference>